<dbReference type="AlphaFoldDB" id="A0A6J4VLW5"/>
<organism evidence="1">
    <name type="scientific">uncultured Thermomicrobiales bacterium</name>
    <dbReference type="NCBI Taxonomy" id="1645740"/>
    <lineage>
        <taxon>Bacteria</taxon>
        <taxon>Pseudomonadati</taxon>
        <taxon>Thermomicrobiota</taxon>
        <taxon>Thermomicrobia</taxon>
        <taxon>Thermomicrobiales</taxon>
        <taxon>environmental samples</taxon>
    </lineage>
</organism>
<reference evidence="1" key="1">
    <citation type="submission" date="2020-02" db="EMBL/GenBank/DDBJ databases">
        <authorList>
            <person name="Meier V. D."/>
        </authorList>
    </citation>
    <scope>NUCLEOTIDE SEQUENCE</scope>
    <source>
        <strain evidence="1">AVDCRST_MAG88</strain>
    </source>
</reference>
<sequence>MSGFWHNSGFGLLGRGEGGGLVVTDDFLRVYLDRAEVRPVEESCEGERALHRDLVEDPRLDVPAARLRQIADPDARENYEVLLAFRDRLVAHRSIEAAYLSLFREPPRVIPSMFVDQMAHVILRNILDGGDPFQARAAELL</sequence>
<name>A0A6J4VLW5_9BACT</name>
<proteinExistence type="predicted"/>
<protein>
    <submittedName>
        <fullName evidence="1">Uncharacterized protein</fullName>
    </submittedName>
</protein>
<dbReference type="Pfam" id="PF19879">
    <property type="entry name" value="DUF6352"/>
    <property type="match status" value="1"/>
</dbReference>
<dbReference type="EMBL" id="CADCWM010000769">
    <property type="protein sequence ID" value="CAA9579809.1"/>
    <property type="molecule type" value="Genomic_DNA"/>
</dbReference>
<feature type="non-terminal residue" evidence="1">
    <location>
        <position position="141"/>
    </location>
</feature>
<accession>A0A6J4VLW5</accession>
<evidence type="ECO:0000313" key="1">
    <source>
        <dbReference type="EMBL" id="CAA9579809.1"/>
    </source>
</evidence>
<gene>
    <name evidence="1" type="ORF">AVDCRST_MAG88-3190</name>
</gene>
<dbReference type="InterPro" id="IPR045932">
    <property type="entry name" value="DUF6352"/>
</dbReference>